<feature type="compositionally biased region" description="Basic and acidic residues" evidence="1">
    <location>
        <begin position="193"/>
        <end position="210"/>
    </location>
</feature>
<dbReference type="RefSeq" id="WP_323335042.1">
    <property type="nucleotide sequence ID" value="NZ_JAYFSI010000014.1"/>
</dbReference>
<feature type="compositionally biased region" description="Low complexity" evidence="1">
    <location>
        <begin position="213"/>
        <end position="233"/>
    </location>
</feature>
<dbReference type="Proteomes" id="UP001304298">
    <property type="component" value="Unassembled WGS sequence"/>
</dbReference>
<comment type="caution">
    <text evidence="2">The sequence shown here is derived from an EMBL/GenBank/DDBJ whole genome shotgun (WGS) entry which is preliminary data.</text>
</comment>
<organism evidence="2 3">
    <name type="scientific">Amycolatopsis heterodermiae</name>
    <dbReference type="NCBI Taxonomy" id="3110235"/>
    <lineage>
        <taxon>Bacteria</taxon>
        <taxon>Bacillati</taxon>
        <taxon>Actinomycetota</taxon>
        <taxon>Actinomycetes</taxon>
        <taxon>Pseudonocardiales</taxon>
        <taxon>Pseudonocardiaceae</taxon>
        <taxon>Amycolatopsis</taxon>
    </lineage>
</organism>
<feature type="compositionally biased region" description="Polar residues" evidence="1">
    <location>
        <begin position="129"/>
        <end position="156"/>
    </location>
</feature>
<reference evidence="2 3" key="1">
    <citation type="submission" date="2023-12" db="EMBL/GenBank/DDBJ databases">
        <title>Amycolatopsis sp. V23-08.</title>
        <authorList>
            <person name="Somphong A."/>
        </authorList>
    </citation>
    <scope>NUCLEOTIDE SEQUENCE [LARGE SCALE GENOMIC DNA]</scope>
    <source>
        <strain evidence="2 3">V23-08</strain>
    </source>
</reference>
<keyword evidence="3" id="KW-1185">Reference proteome</keyword>
<protein>
    <recommendedName>
        <fullName evidence="4">Helix-turn-helix domain-containing protein</fullName>
    </recommendedName>
</protein>
<name>A0ABU5RIE9_9PSEU</name>
<evidence type="ECO:0008006" key="4">
    <source>
        <dbReference type="Google" id="ProtNLM"/>
    </source>
</evidence>
<sequence>MTAVTSDPGPQACGRFEWERIVRRLELPMRVKFTAMMVASYADADGSRVRPGAEVLAAVTAQGASTIRKQLAALQEYGLLVLVSRGGGRSGRGRAAEFRLTVPVDLLERVPMLPVGERRLSAVPDSPLAQGSAQSGSDTVSPLATESGQSGTSTVDNPADLVDSGDSALAQKSGQSEATAPIDRSENTVTERLSARFERLTARSSERLPEQLHQPPKTTTTTRHPTQPPTARASPPNDACPICRHPHAFLDPCRPARGAP</sequence>
<evidence type="ECO:0000313" key="3">
    <source>
        <dbReference type="Proteomes" id="UP001304298"/>
    </source>
</evidence>
<feature type="region of interest" description="Disordered" evidence="1">
    <location>
        <begin position="123"/>
        <end position="260"/>
    </location>
</feature>
<gene>
    <name evidence="2" type="ORF">VA596_41490</name>
</gene>
<evidence type="ECO:0000313" key="2">
    <source>
        <dbReference type="EMBL" id="MEA5366060.1"/>
    </source>
</evidence>
<evidence type="ECO:0000256" key="1">
    <source>
        <dbReference type="SAM" id="MobiDB-lite"/>
    </source>
</evidence>
<proteinExistence type="predicted"/>
<dbReference type="EMBL" id="JAYFSI010000014">
    <property type="protein sequence ID" value="MEA5366060.1"/>
    <property type="molecule type" value="Genomic_DNA"/>
</dbReference>
<accession>A0ABU5RIE9</accession>